<dbReference type="Proteomes" id="UP001066276">
    <property type="component" value="Chromosome 5"/>
</dbReference>
<evidence type="ECO:0000313" key="2">
    <source>
        <dbReference type="Proteomes" id="UP001066276"/>
    </source>
</evidence>
<accession>A0AAV7RAF2</accession>
<organism evidence="1 2">
    <name type="scientific">Pleurodeles waltl</name>
    <name type="common">Iberian ribbed newt</name>
    <dbReference type="NCBI Taxonomy" id="8319"/>
    <lineage>
        <taxon>Eukaryota</taxon>
        <taxon>Metazoa</taxon>
        <taxon>Chordata</taxon>
        <taxon>Craniata</taxon>
        <taxon>Vertebrata</taxon>
        <taxon>Euteleostomi</taxon>
        <taxon>Amphibia</taxon>
        <taxon>Batrachia</taxon>
        <taxon>Caudata</taxon>
        <taxon>Salamandroidea</taxon>
        <taxon>Salamandridae</taxon>
        <taxon>Pleurodelinae</taxon>
        <taxon>Pleurodeles</taxon>
    </lineage>
</organism>
<reference evidence="1" key="1">
    <citation type="journal article" date="2022" name="bioRxiv">
        <title>Sequencing and chromosome-scale assembly of the giantPleurodeles waltlgenome.</title>
        <authorList>
            <person name="Brown T."/>
            <person name="Elewa A."/>
            <person name="Iarovenko S."/>
            <person name="Subramanian E."/>
            <person name="Araus A.J."/>
            <person name="Petzold A."/>
            <person name="Susuki M."/>
            <person name="Suzuki K.-i.T."/>
            <person name="Hayashi T."/>
            <person name="Toyoda A."/>
            <person name="Oliveira C."/>
            <person name="Osipova E."/>
            <person name="Leigh N.D."/>
            <person name="Simon A."/>
            <person name="Yun M.H."/>
        </authorList>
    </citation>
    <scope>NUCLEOTIDE SEQUENCE</scope>
    <source>
        <strain evidence="1">20211129_DDA</strain>
        <tissue evidence="1">Liver</tissue>
    </source>
</reference>
<sequence length="89" mass="9426">MQPPVPLAAQTQGRLNAEQCQAQRLPALHPQLPCQAAQHMHGNGTLKHRLGMPVAMFVSRSRGTVGRARAAANGSCLAPLPTVPASRRS</sequence>
<proteinExistence type="predicted"/>
<evidence type="ECO:0000313" key="1">
    <source>
        <dbReference type="EMBL" id="KAJ1147808.1"/>
    </source>
</evidence>
<keyword evidence="2" id="KW-1185">Reference proteome</keyword>
<name>A0AAV7RAF2_PLEWA</name>
<protein>
    <submittedName>
        <fullName evidence="1">Uncharacterized protein</fullName>
    </submittedName>
</protein>
<gene>
    <name evidence="1" type="ORF">NDU88_000663</name>
</gene>
<comment type="caution">
    <text evidence="1">The sequence shown here is derived from an EMBL/GenBank/DDBJ whole genome shotgun (WGS) entry which is preliminary data.</text>
</comment>
<dbReference type="EMBL" id="JANPWB010000009">
    <property type="protein sequence ID" value="KAJ1147808.1"/>
    <property type="molecule type" value="Genomic_DNA"/>
</dbReference>
<dbReference type="AlphaFoldDB" id="A0AAV7RAF2"/>